<dbReference type="Pfam" id="PF16363">
    <property type="entry name" value="GDP_Man_Dehyd"/>
    <property type="match status" value="1"/>
</dbReference>
<dbReference type="RefSeq" id="WP_239179531.1">
    <property type="nucleotide sequence ID" value="NZ_JAKRDF010000003.1"/>
</dbReference>
<dbReference type="Proteomes" id="UP001521911">
    <property type="component" value="Unassembled WGS sequence"/>
</dbReference>
<dbReference type="PROSITE" id="PS00061">
    <property type="entry name" value="ADH_SHORT"/>
    <property type="match status" value="1"/>
</dbReference>
<keyword evidence="2" id="KW-0456">Lyase</keyword>
<protein>
    <submittedName>
        <fullName evidence="2">GDP-mannose 4,6-dehydratase</fullName>
        <ecNumber evidence="2">4.2.1.47</ecNumber>
    </submittedName>
</protein>
<dbReference type="Gene3D" id="3.40.50.720">
    <property type="entry name" value="NAD(P)-binding Rossmann-like Domain"/>
    <property type="match status" value="1"/>
</dbReference>
<dbReference type="SUPFAM" id="SSF51735">
    <property type="entry name" value="NAD(P)-binding Rossmann-fold domains"/>
    <property type="match status" value="1"/>
</dbReference>
<sequence>MHCLVTGGAGFIGSHLVDLLVEEGHTVTVLDNLSSGRLVNLASAQQNGDVNVLEGDIRTVDYDELFTQYPTEVVYHLAAQIDVRKSVEDPVNDCETNVLATVKLADAARRHGVRKIVHTSSGGSIYGQPESFPVDEQTPVAPESPYAAGKAAGELYLEMFSRLYGIGCSFVAPANVYGPRQNPHGEAGVVAIFSQRLLNGEPTKVFGSGSNTRDYVYVKDVARAFYLSSKNEANGERFNIGTGIETSDRELHTLVAQAVGAPDAPEYAPARKGDVPRSSLDSSKAKKLLGWEPSLTLEAGIKETVAFFHGQVK</sequence>
<feature type="domain" description="NAD(P)-binding" evidence="1">
    <location>
        <begin position="4"/>
        <end position="304"/>
    </location>
</feature>
<proteinExistence type="predicted"/>
<evidence type="ECO:0000313" key="3">
    <source>
        <dbReference type="Proteomes" id="UP001521911"/>
    </source>
</evidence>
<accession>A0ABS9PSR0</accession>
<keyword evidence="3" id="KW-1185">Reference proteome</keyword>
<dbReference type="EC" id="4.2.1.47" evidence="2"/>
<dbReference type="PANTHER" id="PTHR43000">
    <property type="entry name" value="DTDP-D-GLUCOSE 4,6-DEHYDRATASE-RELATED"/>
    <property type="match status" value="1"/>
</dbReference>
<name>A0ABS9PSR0_9CORY</name>
<evidence type="ECO:0000313" key="2">
    <source>
        <dbReference type="EMBL" id="MCG7275743.1"/>
    </source>
</evidence>
<evidence type="ECO:0000259" key="1">
    <source>
        <dbReference type="Pfam" id="PF16363"/>
    </source>
</evidence>
<reference evidence="2 3" key="1">
    <citation type="submission" date="2022-02" db="EMBL/GenBank/DDBJ databases">
        <title>Uncovering new skin microbiome diversity through culturing and metagenomics.</title>
        <authorList>
            <person name="Conlan S."/>
            <person name="Deming C."/>
            <person name="Nisc Comparative Sequencing Program N."/>
            <person name="Segre J.A."/>
        </authorList>
    </citation>
    <scope>NUCLEOTIDE SEQUENCE [LARGE SCALE GENOMIC DNA]</scope>
    <source>
        <strain evidence="2 3">ACRQV</strain>
    </source>
</reference>
<organism evidence="2 3">
    <name type="scientific">Corynebacterium singulare</name>
    <dbReference type="NCBI Taxonomy" id="161899"/>
    <lineage>
        <taxon>Bacteria</taxon>
        <taxon>Bacillati</taxon>
        <taxon>Actinomycetota</taxon>
        <taxon>Actinomycetes</taxon>
        <taxon>Mycobacteriales</taxon>
        <taxon>Corynebacteriaceae</taxon>
        <taxon>Corynebacterium</taxon>
    </lineage>
</organism>
<dbReference type="InterPro" id="IPR020904">
    <property type="entry name" value="Sc_DH/Rdtase_CS"/>
</dbReference>
<gene>
    <name evidence="2" type="ORF">MHK08_04565</name>
</gene>
<comment type="caution">
    <text evidence="2">The sequence shown here is derived from an EMBL/GenBank/DDBJ whole genome shotgun (WGS) entry which is preliminary data.</text>
</comment>
<dbReference type="EMBL" id="JAKRDF010000003">
    <property type="protein sequence ID" value="MCG7275743.1"/>
    <property type="molecule type" value="Genomic_DNA"/>
</dbReference>
<dbReference type="GO" id="GO:0008446">
    <property type="term" value="F:GDP-mannose 4,6-dehydratase activity"/>
    <property type="evidence" value="ECO:0007669"/>
    <property type="project" value="UniProtKB-EC"/>
</dbReference>
<dbReference type="Gene3D" id="3.90.25.10">
    <property type="entry name" value="UDP-galactose 4-epimerase, domain 1"/>
    <property type="match status" value="1"/>
</dbReference>
<dbReference type="InterPro" id="IPR036291">
    <property type="entry name" value="NAD(P)-bd_dom_sf"/>
</dbReference>
<dbReference type="InterPro" id="IPR016040">
    <property type="entry name" value="NAD(P)-bd_dom"/>
</dbReference>